<gene>
    <name evidence="2" type="ORF">FKR81_04040</name>
</gene>
<dbReference type="EMBL" id="VOBR01000002">
    <property type="protein sequence ID" value="TWP53933.1"/>
    <property type="molecule type" value="Genomic_DNA"/>
</dbReference>
<evidence type="ECO:0000313" key="2">
    <source>
        <dbReference type="EMBL" id="TWP53933.1"/>
    </source>
</evidence>
<dbReference type="Gene3D" id="2.60.20.10">
    <property type="entry name" value="Crystallins"/>
    <property type="match status" value="1"/>
</dbReference>
<feature type="chain" id="PRO_5022099145" description="Peptidase inhibitor family I36" evidence="1">
    <location>
        <begin position="20"/>
        <end position="115"/>
    </location>
</feature>
<reference evidence="2 3" key="1">
    <citation type="submission" date="2019-07" db="EMBL/GenBank/DDBJ databases">
        <title>Lentzea xizangensis sp. nov., isolated from Qinghai-Tibetan Plateau Soils.</title>
        <authorList>
            <person name="Huang J."/>
        </authorList>
    </citation>
    <scope>NUCLEOTIDE SEQUENCE [LARGE SCALE GENOMIC DNA]</scope>
    <source>
        <strain evidence="2 3">FXJ1.1311</strain>
    </source>
</reference>
<evidence type="ECO:0000256" key="1">
    <source>
        <dbReference type="SAM" id="SignalP"/>
    </source>
</evidence>
<keyword evidence="3" id="KW-1185">Reference proteome</keyword>
<evidence type="ECO:0008006" key="4">
    <source>
        <dbReference type="Google" id="ProtNLM"/>
    </source>
</evidence>
<comment type="caution">
    <text evidence="2">The sequence shown here is derived from an EMBL/GenBank/DDBJ whole genome shotgun (WGS) entry which is preliminary data.</text>
</comment>
<organism evidence="2 3">
    <name type="scientific">Lentzea tibetensis</name>
    <dbReference type="NCBI Taxonomy" id="2591470"/>
    <lineage>
        <taxon>Bacteria</taxon>
        <taxon>Bacillati</taxon>
        <taxon>Actinomycetota</taxon>
        <taxon>Actinomycetes</taxon>
        <taxon>Pseudonocardiales</taxon>
        <taxon>Pseudonocardiaceae</taxon>
        <taxon>Lentzea</taxon>
    </lineage>
</organism>
<dbReference type="RefSeq" id="WP_146349529.1">
    <property type="nucleotide sequence ID" value="NZ_VOBR01000002.1"/>
</dbReference>
<protein>
    <recommendedName>
        <fullName evidence="4">Peptidase inhibitor family I36</fullName>
    </recommendedName>
</protein>
<dbReference type="AlphaFoldDB" id="A0A563F1Z6"/>
<accession>A0A563F1Z6</accession>
<dbReference type="OrthoDB" id="3693725at2"/>
<sequence length="115" mass="12235">MAAAVAAGLAVAVAPGASAAPSCPDGRYCLYDGADYTGRLVVSDRMVVRRMAPRADDRVSSIINNTGMDLHLFQDPDLNGFGWQDINGIVRRGAKVSLATPRPNDNTLSSYFLYG</sequence>
<evidence type="ECO:0000313" key="3">
    <source>
        <dbReference type="Proteomes" id="UP000316639"/>
    </source>
</evidence>
<dbReference type="Pfam" id="PF03995">
    <property type="entry name" value="Inhibitor_I36"/>
    <property type="match status" value="1"/>
</dbReference>
<proteinExistence type="predicted"/>
<name>A0A563F1Z6_9PSEU</name>
<keyword evidence="1" id="KW-0732">Signal</keyword>
<dbReference type="Proteomes" id="UP000316639">
    <property type="component" value="Unassembled WGS sequence"/>
</dbReference>
<feature type="signal peptide" evidence="1">
    <location>
        <begin position="1"/>
        <end position="19"/>
    </location>
</feature>